<organism evidence="1 2">
    <name type="scientific">Halorubrum halodurans</name>
    <dbReference type="NCBI Taxonomy" id="1383851"/>
    <lineage>
        <taxon>Archaea</taxon>
        <taxon>Methanobacteriati</taxon>
        <taxon>Methanobacteriota</taxon>
        <taxon>Stenosarchaea group</taxon>
        <taxon>Halobacteria</taxon>
        <taxon>Halobacteriales</taxon>
        <taxon>Haloferacaceae</taxon>
        <taxon>Halorubrum</taxon>
    </lineage>
</organism>
<dbReference type="Proteomes" id="UP000216308">
    <property type="component" value="Unassembled WGS sequence"/>
</dbReference>
<evidence type="ECO:0000313" key="1">
    <source>
        <dbReference type="EMBL" id="OYR54026.1"/>
    </source>
</evidence>
<accession>A0A256ICI5</accession>
<comment type="caution">
    <text evidence="1">The sequence shown here is derived from an EMBL/GenBank/DDBJ whole genome shotgun (WGS) entry which is preliminary data.</text>
</comment>
<keyword evidence="2" id="KW-1185">Reference proteome</keyword>
<protein>
    <recommendedName>
        <fullName evidence="3">VanZ-like domain-containing protein</fullName>
    </recommendedName>
</protein>
<reference evidence="1 2" key="1">
    <citation type="journal article" date="2014" name="Front. Microbiol.">
        <title>Population and genomic analysis of the genus Halorubrum.</title>
        <authorList>
            <person name="Fullmer M.S."/>
            <person name="Soucy S.M."/>
            <person name="Swithers K.S."/>
            <person name="Makkay A.M."/>
            <person name="Wheeler R."/>
            <person name="Ventosa A."/>
            <person name="Gogarten J.P."/>
            <person name="Papke R.T."/>
        </authorList>
    </citation>
    <scope>NUCLEOTIDE SEQUENCE [LARGE SCALE GENOMIC DNA]</scope>
    <source>
        <strain evidence="1 2">Cb34</strain>
    </source>
</reference>
<dbReference type="AlphaFoldDB" id="A0A256ICI5"/>
<sequence length="70" mass="7596">MLTIVFCVVAAYGVGIELLQSTLTARTAAYDDVFTNASGAGLAVIGWRLLTRYVGFYRARHMADLQAPVE</sequence>
<name>A0A256ICI5_9EURY</name>
<evidence type="ECO:0000313" key="2">
    <source>
        <dbReference type="Proteomes" id="UP000216308"/>
    </source>
</evidence>
<evidence type="ECO:0008006" key="3">
    <source>
        <dbReference type="Google" id="ProtNLM"/>
    </source>
</evidence>
<dbReference type="EMBL" id="NHPJ01000132">
    <property type="protein sequence ID" value="OYR54026.1"/>
    <property type="molecule type" value="Genomic_DNA"/>
</dbReference>
<gene>
    <name evidence="1" type="ORF">DJ70_15100</name>
</gene>
<proteinExistence type="predicted"/>